<dbReference type="EMBL" id="SGXF01000001">
    <property type="protein sequence ID" value="RZT02899.1"/>
    <property type="molecule type" value="Genomic_DNA"/>
</dbReference>
<reference evidence="1 2" key="1">
    <citation type="submission" date="2019-02" db="EMBL/GenBank/DDBJ databases">
        <title>Genomic Encyclopedia of Type Strains, Phase IV (KMG-IV): sequencing the most valuable type-strain genomes for metagenomic binning, comparative biology and taxonomic classification.</title>
        <authorList>
            <person name="Goeker M."/>
        </authorList>
    </citation>
    <scope>NUCLEOTIDE SEQUENCE [LARGE SCALE GENOMIC DNA]</scope>
    <source>
        <strain evidence="1 2">DSM 29486</strain>
    </source>
</reference>
<dbReference type="AlphaFoldDB" id="A0A4Q7PPF7"/>
<accession>A0A4Q7PPF7</accession>
<keyword evidence="2" id="KW-1185">Reference proteome</keyword>
<evidence type="ECO:0000313" key="2">
    <source>
        <dbReference type="Proteomes" id="UP000292927"/>
    </source>
</evidence>
<protein>
    <submittedName>
        <fullName evidence="1">Uncharacterized protein</fullName>
    </submittedName>
</protein>
<dbReference type="RefSeq" id="WP_130433667.1">
    <property type="nucleotide sequence ID" value="NZ_SGXF01000001.1"/>
</dbReference>
<sequence length="119" mass="12859">MLWIGGVLMPEPKVGGLTVTKNKIWSKNAGRAADGNMVGDIVGIKYKLDIQWSYCKPADVQKIDAAVSGAAFFSVRFVDPGTGQEVTRNFYAGDPKYPVHTYAMGGGRYKGVSVSLIEQ</sequence>
<organism evidence="1 2">
    <name type="scientific">Cuneatibacter caecimuris</name>
    <dbReference type="NCBI Taxonomy" id="1796618"/>
    <lineage>
        <taxon>Bacteria</taxon>
        <taxon>Bacillati</taxon>
        <taxon>Bacillota</taxon>
        <taxon>Clostridia</taxon>
        <taxon>Lachnospirales</taxon>
        <taxon>Lachnospiraceae</taxon>
        <taxon>Cuneatibacter</taxon>
    </lineage>
</organism>
<dbReference type="OrthoDB" id="1767129at2"/>
<proteinExistence type="predicted"/>
<name>A0A4Q7PPF7_9FIRM</name>
<dbReference type="Proteomes" id="UP000292927">
    <property type="component" value="Unassembled WGS sequence"/>
</dbReference>
<evidence type="ECO:0000313" key="1">
    <source>
        <dbReference type="EMBL" id="RZT02899.1"/>
    </source>
</evidence>
<comment type="caution">
    <text evidence="1">The sequence shown here is derived from an EMBL/GenBank/DDBJ whole genome shotgun (WGS) entry which is preliminary data.</text>
</comment>
<gene>
    <name evidence="1" type="ORF">EV209_1029</name>
</gene>